<dbReference type="Proteomes" id="UP001156706">
    <property type="component" value="Unassembled WGS sequence"/>
</dbReference>
<evidence type="ECO:0008006" key="5">
    <source>
        <dbReference type="Google" id="ProtNLM"/>
    </source>
</evidence>
<protein>
    <recommendedName>
        <fullName evidence="5">DUF2799 domain-containing protein</fullName>
    </recommendedName>
</protein>
<name>A0ABQ5YJ32_9NEIS</name>
<gene>
    <name evidence="3" type="ORF">GCM10007907_38200</name>
</gene>
<dbReference type="EMBL" id="BSOG01000006">
    <property type="protein sequence ID" value="GLR15030.1"/>
    <property type="molecule type" value="Genomic_DNA"/>
</dbReference>
<evidence type="ECO:0000313" key="4">
    <source>
        <dbReference type="Proteomes" id="UP001156706"/>
    </source>
</evidence>
<evidence type="ECO:0000256" key="1">
    <source>
        <dbReference type="SAM" id="Coils"/>
    </source>
</evidence>
<dbReference type="Pfam" id="PF10973">
    <property type="entry name" value="DUF2799"/>
    <property type="match status" value="1"/>
</dbReference>
<evidence type="ECO:0000313" key="3">
    <source>
        <dbReference type="EMBL" id="GLR15030.1"/>
    </source>
</evidence>
<reference evidence="4" key="1">
    <citation type="journal article" date="2019" name="Int. J. Syst. Evol. Microbiol.">
        <title>The Global Catalogue of Microorganisms (GCM) 10K type strain sequencing project: providing services to taxonomists for standard genome sequencing and annotation.</title>
        <authorList>
            <consortium name="The Broad Institute Genomics Platform"/>
            <consortium name="The Broad Institute Genome Sequencing Center for Infectious Disease"/>
            <person name="Wu L."/>
            <person name="Ma J."/>
        </authorList>
    </citation>
    <scope>NUCLEOTIDE SEQUENCE [LARGE SCALE GENOMIC DNA]</scope>
    <source>
        <strain evidence="4">NBRC 110044</strain>
    </source>
</reference>
<sequence length="183" mass="20968">MKKLLLLASVLLLGACAAMSEAECRTGDWYGVGERDGRDGRGSRLGDYAEACQKTNILPDPAEYSRGRERGLLAYCTPENGYRVGRAGYSYGNVCAPELQEGFLREYNRGYARYELRRDIDNLENDMVRYGREINRLSELIGKAATEDERRKLRRERDGYERQRRDAKSTLILLQARWLVQGD</sequence>
<keyword evidence="4" id="KW-1185">Reference proteome</keyword>
<comment type="caution">
    <text evidence="3">The sequence shown here is derived from an EMBL/GenBank/DDBJ whole genome shotgun (WGS) entry which is preliminary data.</text>
</comment>
<feature type="chain" id="PRO_5046850616" description="DUF2799 domain-containing protein" evidence="2">
    <location>
        <begin position="23"/>
        <end position="183"/>
    </location>
</feature>
<evidence type="ECO:0000256" key="2">
    <source>
        <dbReference type="SAM" id="SignalP"/>
    </source>
</evidence>
<keyword evidence="2" id="KW-0732">Signal</keyword>
<feature type="coiled-coil region" evidence="1">
    <location>
        <begin position="113"/>
        <end position="170"/>
    </location>
</feature>
<dbReference type="PROSITE" id="PS51257">
    <property type="entry name" value="PROKAR_LIPOPROTEIN"/>
    <property type="match status" value="1"/>
</dbReference>
<keyword evidence="1" id="KW-0175">Coiled coil</keyword>
<dbReference type="InterPro" id="IPR021242">
    <property type="entry name" value="DUF2799"/>
</dbReference>
<organism evidence="3 4">
    <name type="scientific">Chitinimonas prasina</name>
    <dbReference type="NCBI Taxonomy" id="1434937"/>
    <lineage>
        <taxon>Bacteria</taxon>
        <taxon>Pseudomonadati</taxon>
        <taxon>Pseudomonadota</taxon>
        <taxon>Betaproteobacteria</taxon>
        <taxon>Neisseriales</taxon>
        <taxon>Chitinibacteraceae</taxon>
        <taxon>Chitinimonas</taxon>
    </lineage>
</organism>
<proteinExistence type="predicted"/>
<dbReference type="RefSeq" id="WP_284198094.1">
    <property type="nucleotide sequence ID" value="NZ_BSOG01000006.1"/>
</dbReference>
<feature type="signal peptide" evidence="2">
    <location>
        <begin position="1"/>
        <end position="22"/>
    </location>
</feature>
<accession>A0ABQ5YJ32</accession>